<dbReference type="InterPro" id="IPR036397">
    <property type="entry name" value="RNaseH_sf"/>
</dbReference>
<dbReference type="InParanoid" id="A0A1Y2GZK4"/>
<dbReference type="STRING" id="64571.A0A1Y2GZK4"/>
<dbReference type="AlphaFoldDB" id="A0A1Y2GZK4"/>
<dbReference type="OrthoDB" id="2416077at2759"/>
<organism evidence="1 2">
    <name type="scientific">Lobosporangium transversale</name>
    <dbReference type="NCBI Taxonomy" id="64571"/>
    <lineage>
        <taxon>Eukaryota</taxon>
        <taxon>Fungi</taxon>
        <taxon>Fungi incertae sedis</taxon>
        <taxon>Mucoromycota</taxon>
        <taxon>Mortierellomycotina</taxon>
        <taxon>Mortierellomycetes</taxon>
        <taxon>Mortierellales</taxon>
        <taxon>Mortierellaceae</taxon>
        <taxon>Lobosporangium</taxon>
    </lineage>
</organism>
<sequence>MSEVDNAILMEDNAPIHTILKNRLNKRPRRPTSKEEMIAAFQEEWDKLTPDVIKRIINTMPKRIDAVLAAKGGSTKY</sequence>
<comment type="caution">
    <text evidence="1">The sequence shown here is derived from an EMBL/GenBank/DDBJ whole genome shotgun (WGS) entry which is preliminary data.</text>
</comment>
<reference evidence="1 2" key="1">
    <citation type="submission" date="2016-07" db="EMBL/GenBank/DDBJ databases">
        <title>Pervasive Adenine N6-methylation of Active Genes in Fungi.</title>
        <authorList>
            <consortium name="DOE Joint Genome Institute"/>
            <person name="Mondo S.J."/>
            <person name="Dannebaum R.O."/>
            <person name="Kuo R.C."/>
            <person name="Labutti K."/>
            <person name="Haridas S."/>
            <person name="Kuo A."/>
            <person name="Salamov A."/>
            <person name="Ahrendt S.R."/>
            <person name="Lipzen A."/>
            <person name="Sullivan W."/>
            <person name="Andreopoulos W.B."/>
            <person name="Clum A."/>
            <person name="Lindquist E."/>
            <person name="Daum C."/>
            <person name="Ramamoorthy G.K."/>
            <person name="Gryganskyi A."/>
            <person name="Culley D."/>
            <person name="Magnuson J.K."/>
            <person name="James T.Y."/>
            <person name="O'Malley M.A."/>
            <person name="Stajich J.E."/>
            <person name="Spatafora J.W."/>
            <person name="Visel A."/>
            <person name="Grigoriev I.V."/>
        </authorList>
    </citation>
    <scope>NUCLEOTIDE SEQUENCE [LARGE SCALE GENOMIC DNA]</scope>
    <source>
        <strain evidence="1 2">NRRL 3116</strain>
    </source>
</reference>
<dbReference type="GeneID" id="33561445"/>
<dbReference type="EMBL" id="MCFF01000004">
    <property type="protein sequence ID" value="ORZ27214.1"/>
    <property type="molecule type" value="Genomic_DNA"/>
</dbReference>
<protein>
    <submittedName>
        <fullName evidence="1">Uncharacterized protein</fullName>
    </submittedName>
</protein>
<evidence type="ECO:0000313" key="1">
    <source>
        <dbReference type="EMBL" id="ORZ27214.1"/>
    </source>
</evidence>
<accession>A0A1Y2GZK4</accession>
<dbReference type="Proteomes" id="UP000193648">
    <property type="component" value="Unassembled WGS sequence"/>
</dbReference>
<proteinExistence type="predicted"/>
<dbReference type="Gene3D" id="3.30.420.10">
    <property type="entry name" value="Ribonuclease H-like superfamily/Ribonuclease H"/>
    <property type="match status" value="1"/>
</dbReference>
<gene>
    <name evidence="1" type="ORF">BCR41DRAFT_151536</name>
</gene>
<keyword evidence="2" id="KW-1185">Reference proteome</keyword>
<name>A0A1Y2GZK4_9FUNG</name>
<evidence type="ECO:0000313" key="2">
    <source>
        <dbReference type="Proteomes" id="UP000193648"/>
    </source>
</evidence>
<dbReference type="GO" id="GO:0003676">
    <property type="term" value="F:nucleic acid binding"/>
    <property type="evidence" value="ECO:0007669"/>
    <property type="project" value="InterPro"/>
</dbReference>
<dbReference type="RefSeq" id="XP_021884941.1">
    <property type="nucleotide sequence ID" value="XM_022019600.1"/>
</dbReference>